<evidence type="ECO:0000256" key="4">
    <source>
        <dbReference type="ARBA" id="ARBA00022801"/>
    </source>
</evidence>
<name>A0A379B3V5_9PAST</name>
<feature type="domain" description="NlpC/P60" evidence="8">
    <location>
        <begin position="87"/>
        <end position="225"/>
    </location>
</feature>
<evidence type="ECO:0000256" key="7">
    <source>
        <dbReference type="ARBA" id="ARBA00023049"/>
    </source>
</evidence>
<dbReference type="Gene3D" id="3.40.140.10">
    <property type="entry name" value="Cytidine Deaminase, domain 2"/>
    <property type="match status" value="1"/>
</dbReference>
<evidence type="ECO:0000259" key="8">
    <source>
        <dbReference type="PROSITE" id="PS51935"/>
    </source>
</evidence>
<evidence type="ECO:0000313" key="9">
    <source>
        <dbReference type="EMBL" id="SUB33294.1"/>
    </source>
</evidence>
<keyword evidence="7" id="KW-0482">Metalloprotease</keyword>
<dbReference type="InterPro" id="IPR038765">
    <property type="entry name" value="Papain-like_cys_pep_sf"/>
</dbReference>
<dbReference type="PROSITE" id="PS51935">
    <property type="entry name" value="NLPC_P60"/>
    <property type="match status" value="1"/>
</dbReference>
<dbReference type="InterPro" id="IPR028090">
    <property type="entry name" value="JAB_dom_prok"/>
</dbReference>
<dbReference type="EMBL" id="UGSS01000002">
    <property type="protein sequence ID" value="SUB33294.1"/>
    <property type="molecule type" value="Genomic_DNA"/>
</dbReference>
<dbReference type="GO" id="GO:0008234">
    <property type="term" value="F:cysteine-type peptidase activity"/>
    <property type="evidence" value="ECO:0007669"/>
    <property type="project" value="UniProtKB-KW"/>
</dbReference>
<keyword evidence="6" id="KW-0862">Zinc</keyword>
<evidence type="ECO:0000256" key="5">
    <source>
        <dbReference type="ARBA" id="ARBA00022807"/>
    </source>
</evidence>
<evidence type="ECO:0000256" key="2">
    <source>
        <dbReference type="ARBA" id="ARBA00022670"/>
    </source>
</evidence>
<dbReference type="InterPro" id="IPR051929">
    <property type="entry name" value="VirAsm_ModProt"/>
</dbReference>
<evidence type="ECO:0000256" key="1">
    <source>
        <dbReference type="ARBA" id="ARBA00007074"/>
    </source>
</evidence>
<dbReference type="GO" id="GO:0008235">
    <property type="term" value="F:metalloexopeptidase activity"/>
    <property type="evidence" value="ECO:0007669"/>
    <property type="project" value="TreeGrafter"/>
</dbReference>
<reference evidence="9 10" key="1">
    <citation type="submission" date="2018-06" db="EMBL/GenBank/DDBJ databases">
        <authorList>
            <consortium name="Pathogen Informatics"/>
            <person name="Doyle S."/>
        </authorList>
    </citation>
    <scope>NUCLEOTIDE SEQUENCE [LARGE SCALE GENOMIC DNA]</scope>
    <source>
        <strain evidence="9 10">NCTC10699</strain>
    </source>
</reference>
<evidence type="ECO:0000256" key="3">
    <source>
        <dbReference type="ARBA" id="ARBA00022723"/>
    </source>
</evidence>
<dbReference type="Pfam" id="PF00877">
    <property type="entry name" value="NLPC_P60"/>
    <property type="match status" value="1"/>
</dbReference>
<dbReference type="PANTHER" id="PTHR34858">
    <property type="entry name" value="CYSO-CYSTEINE PEPTIDASE"/>
    <property type="match status" value="1"/>
</dbReference>
<keyword evidence="3" id="KW-0479">Metal-binding</keyword>
<sequence>MELEQQIIDYALKYEPQEICGFVVFKGQEKIFLPCENIADDAENYFEIATDDWLSAHQYDGIVAVVHSHPEGEAVLSTADRQMQIQSGLDWWLVCDGQIKQFRNVPHLVGREFEHGVTDCYTLFRDAYMLSGLDLPDFTREDGWWASGENLYLDNMAKQGFYRTDDGVKVGDVILMQVGAEVPNHAAIYLGKWHQVLHHSPNRLSKRDLYDGYWFKHTHSIWRHKDADHLNFNGMLNDLAMTYYAFGECAY</sequence>
<dbReference type="SUPFAM" id="SSF102712">
    <property type="entry name" value="JAB1/MPN domain"/>
    <property type="match status" value="1"/>
</dbReference>
<keyword evidence="10" id="KW-1185">Reference proteome</keyword>
<dbReference type="GO" id="GO:0006508">
    <property type="term" value="P:proteolysis"/>
    <property type="evidence" value="ECO:0007669"/>
    <property type="project" value="UniProtKB-KW"/>
</dbReference>
<organism evidence="9 10">
    <name type="scientific">[Pasteurella] mairii</name>
    <dbReference type="NCBI Taxonomy" id="757"/>
    <lineage>
        <taxon>Bacteria</taxon>
        <taxon>Pseudomonadati</taxon>
        <taxon>Pseudomonadota</taxon>
        <taxon>Gammaproteobacteria</taxon>
        <taxon>Pasteurellales</taxon>
        <taxon>Pasteurellaceae</taxon>
    </lineage>
</organism>
<evidence type="ECO:0000313" key="10">
    <source>
        <dbReference type="Proteomes" id="UP000254280"/>
    </source>
</evidence>
<gene>
    <name evidence="9" type="ORF">NCTC10699_00907</name>
</gene>
<dbReference type="GO" id="GO:0008270">
    <property type="term" value="F:zinc ion binding"/>
    <property type="evidence" value="ECO:0007669"/>
    <property type="project" value="TreeGrafter"/>
</dbReference>
<dbReference type="SUPFAM" id="SSF54001">
    <property type="entry name" value="Cysteine proteinases"/>
    <property type="match status" value="1"/>
</dbReference>
<dbReference type="PANTHER" id="PTHR34858:SF1">
    <property type="entry name" value="CYSO-CYSTEINE PEPTIDASE"/>
    <property type="match status" value="1"/>
</dbReference>
<dbReference type="InterPro" id="IPR000064">
    <property type="entry name" value="NLP_P60_dom"/>
</dbReference>
<accession>A0A379B3V5</accession>
<evidence type="ECO:0000256" key="6">
    <source>
        <dbReference type="ARBA" id="ARBA00022833"/>
    </source>
</evidence>
<dbReference type="OrthoDB" id="1494599at2"/>
<dbReference type="CDD" id="cd08073">
    <property type="entry name" value="MPN_NLPC_P60"/>
    <property type="match status" value="1"/>
</dbReference>
<keyword evidence="5" id="KW-0788">Thiol protease</keyword>
<dbReference type="Pfam" id="PF14464">
    <property type="entry name" value="Prok-JAB"/>
    <property type="match status" value="1"/>
</dbReference>
<keyword evidence="2" id="KW-0645">Protease</keyword>
<proteinExistence type="inferred from homology"/>
<keyword evidence="4" id="KW-0378">Hydrolase</keyword>
<comment type="similarity">
    <text evidence="1">Belongs to the peptidase C40 family.</text>
</comment>
<dbReference type="Proteomes" id="UP000254280">
    <property type="component" value="Unassembled WGS sequence"/>
</dbReference>
<dbReference type="AlphaFoldDB" id="A0A379B3V5"/>
<protein>
    <submittedName>
        <fullName evidence="9">(3R)-hydroxymyristoyl-ACP dehydratase</fullName>
    </submittedName>
</protein>